<reference evidence="1 2" key="1">
    <citation type="submission" date="2016-10" db="EMBL/GenBank/DDBJ databases">
        <authorList>
            <person name="de Groot N.N."/>
        </authorList>
    </citation>
    <scope>NUCLEOTIDE SEQUENCE [LARGE SCALE GENOMIC DNA]</scope>
    <source>
        <strain evidence="1 2">DSM 45317</strain>
    </source>
</reference>
<accession>A0A1I4GA48</accession>
<keyword evidence="2" id="KW-1185">Reference proteome</keyword>
<dbReference type="InParanoid" id="A0A1I4GA48"/>
<dbReference type="EMBL" id="FOSW01000008">
    <property type="protein sequence ID" value="SFL25976.1"/>
    <property type="molecule type" value="Genomic_DNA"/>
</dbReference>
<gene>
    <name evidence="1" type="ORF">SAMN04488085_108188</name>
</gene>
<evidence type="ECO:0000313" key="2">
    <source>
        <dbReference type="Proteomes" id="UP000199152"/>
    </source>
</evidence>
<name>A0A1I4GA48_9ACTN</name>
<dbReference type="RefSeq" id="WP_143087180.1">
    <property type="nucleotide sequence ID" value="NZ_FOSW01000008.1"/>
</dbReference>
<dbReference type="AlphaFoldDB" id="A0A1I4GA48"/>
<proteinExistence type="predicted"/>
<organism evidence="1 2">
    <name type="scientific">Geodermatophilus ruber</name>
    <dbReference type="NCBI Taxonomy" id="504800"/>
    <lineage>
        <taxon>Bacteria</taxon>
        <taxon>Bacillati</taxon>
        <taxon>Actinomycetota</taxon>
        <taxon>Actinomycetes</taxon>
        <taxon>Geodermatophilales</taxon>
        <taxon>Geodermatophilaceae</taxon>
        <taxon>Geodermatophilus</taxon>
    </lineage>
</organism>
<dbReference type="Proteomes" id="UP000199152">
    <property type="component" value="Unassembled WGS sequence"/>
</dbReference>
<sequence length="125" mass="13316">MTYPGALWPVEAGHVRSVSAPGIVVAAPDRPPVTLLCVTEWLGQLSVHLTWPLREGDPHCGLREAHHLADAAGRGCPLVASLVQPVAGRMVEVTFFDTRSVSGPQTLALRLRSRLAVALDIPVEG</sequence>
<protein>
    <submittedName>
        <fullName evidence="1">Uncharacterized protein</fullName>
    </submittedName>
</protein>
<evidence type="ECO:0000313" key="1">
    <source>
        <dbReference type="EMBL" id="SFL25976.1"/>
    </source>
</evidence>
<dbReference type="OrthoDB" id="5188105at2"/>